<dbReference type="RefSeq" id="WP_346121912.1">
    <property type="nucleotide sequence ID" value="NZ_BAABGU010000023.1"/>
</dbReference>
<keyword evidence="2" id="KW-1185">Reference proteome</keyword>
<reference evidence="2" key="1">
    <citation type="journal article" date="2019" name="Int. J. Syst. Evol. Microbiol.">
        <title>The Global Catalogue of Microorganisms (GCM) 10K type strain sequencing project: providing services to taxonomists for standard genome sequencing and annotation.</title>
        <authorList>
            <consortium name="The Broad Institute Genomics Platform"/>
            <consortium name="The Broad Institute Genome Sequencing Center for Infectious Disease"/>
            <person name="Wu L."/>
            <person name="Ma J."/>
        </authorList>
    </citation>
    <scope>NUCLEOTIDE SEQUENCE [LARGE SCALE GENOMIC DNA]</scope>
    <source>
        <strain evidence="2">JCM 3175</strain>
    </source>
</reference>
<protein>
    <submittedName>
        <fullName evidence="1">Uncharacterized protein</fullName>
    </submittedName>
</protein>
<comment type="caution">
    <text evidence="1">The sequence shown here is derived from an EMBL/GenBank/DDBJ whole genome shotgun (WGS) entry which is preliminary data.</text>
</comment>
<sequence>MAAAEAARYAGLGEDPDVVASVAARTLTPAAHLRACRSQLDDGEHQWVWLALQRATNPDPVAAVTDTVDAARYAAGPHAANLVADAQVWIVRPAPQ</sequence>
<proteinExistence type="predicted"/>
<dbReference type="EMBL" id="BAABGU010000023">
    <property type="protein sequence ID" value="GAA4574379.1"/>
    <property type="molecule type" value="Genomic_DNA"/>
</dbReference>
<evidence type="ECO:0000313" key="2">
    <source>
        <dbReference type="Proteomes" id="UP001500307"/>
    </source>
</evidence>
<accession>A0ABP8SRH1</accession>
<dbReference type="Proteomes" id="UP001500307">
    <property type="component" value="Unassembled WGS sequence"/>
</dbReference>
<organism evidence="1 2">
    <name type="scientific">Micromonospora coerulea</name>
    <dbReference type="NCBI Taxonomy" id="47856"/>
    <lineage>
        <taxon>Bacteria</taxon>
        <taxon>Bacillati</taxon>
        <taxon>Actinomycetota</taxon>
        <taxon>Actinomycetes</taxon>
        <taxon>Micromonosporales</taxon>
        <taxon>Micromonosporaceae</taxon>
        <taxon>Micromonospora</taxon>
    </lineage>
</organism>
<gene>
    <name evidence="1" type="ORF">GCM10023176_41320</name>
</gene>
<evidence type="ECO:0000313" key="1">
    <source>
        <dbReference type="EMBL" id="GAA4574379.1"/>
    </source>
</evidence>
<name>A0ABP8SRH1_9ACTN</name>